<protein>
    <submittedName>
        <fullName evidence="4">Uncharacterized protein</fullName>
    </submittedName>
</protein>
<keyword evidence="1" id="KW-0112">Calmodulin-binding</keyword>
<organism evidence="4 5">
    <name type="scientific">Sphagnum jensenii</name>
    <dbReference type="NCBI Taxonomy" id="128206"/>
    <lineage>
        <taxon>Eukaryota</taxon>
        <taxon>Viridiplantae</taxon>
        <taxon>Streptophyta</taxon>
        <taxon>Embryophyta</taxon>
        <taxon>Bryophyta</taxon>
        <taxon>Sphagnophytina</taxon>
        <taxon>Sphagnopsida</taxon>
        <taxon>Sphagnales</taxon>
        <taxon>Sphagnaceae</taxon>
        <taxon>Sphagnum</taxon>
    </lineage>
</organism>
<dbReference type="PANTHER" id="PTHR32295:SF6">
    <property type="entry name" value="PROTEIN IQ-DOMAIN 18"/>
    <property type="match status" value="1"/>
</dbReference>
<keyword evidence="5" id="KW-1185">Reference proteome</keyword>
<dbReference type="PROSITE" id="PS50096">
    <property type="entry name" value="IQ"/>
    <property type="match status" value="1"/>
</dbReference>
<comment type="similarity">
    <text evidence="2">Belongs to the IQD family.</text>
</comment>
<feature type="region of interest" description="Disordered" evidence="3">
    <location>
        <begin position="304"/>
        <end position="323"/>
    </location>
</feature>
<evidence type="ECO:0000313" key="4">
    <source>
        <dbReference type="EMBL" id="CAK9865302.1"/>
    </source>
</evidence>
<sequence length="389" mass="42238">MIATDQKSAKVKWHSSIDFSSTTKPVPTPLPLPRMQEKACILNRSEQEQSKHCQAVNVTDGFQKHDGALELKGNVGFNVQVNGKDAVSREEQAAIKIQQAFQGHLALKGLVRLQALVHGCIVRRQAATTLRALKALVQVQACVRGHWVQVSQHGQAVQQHIKQHHQLLAQPKAARKHEQAMANVFSQQSGQSMLTNMGDVGLKDGRKPSTKKREAKPCLVSQPVHNGKAEPIPLPLPPPPKLPIHPFSSIVNENIVTSLPATDHLSSWHVPIPSDLQGSLSPEAYALKDVTINGVTSVSSVDCNSAGDDEREGFRKASPEQSPAANKELLNDIANNMKEVEGGENDLPVHISLEGGVFIEKTADITGIESPIHRKSLGGDQTKGAVKWR</sequence>
<evidence type="ECO:0000256" key="1">
    <source>
        <dbReference type="ARBA" id="ARBA00022860"/>
    </source>
</evidence>
<reference evidence="4" key="1">
    <citation type="submission" date="2024-03" db="EMBL/GenBank/DDBJ databases">
        <authorList>
            <consortium name="ELIXIR-Norway"/>
            <consortium name="Elixir Norway"/>
        </authorList>
    </citation>
    <scope>NUCLEOTIDE SEQUENCE</scope>
</reference>
<dbReference type="PANTHER" id="PTHR32295">
    <property type="entry name" value="IQ-DOMAIN 5-RELATED"/>
    <property type="match status" value="1"/>
</dbReference>
<evidence type="ECO:0000256" key="2">
    <source>
        <dbReference type="ARBA" id="ARBA00024341"/>
    </source>
</evidence>
<evidence type="ECO:0000313" key="5">
    <source>
        <dbReference type="Proteomes" id="UP001497522"/>
    </source>
</evidence>
<dbReference type="EMBL" id="OZ023716">
    <property type="protein sequence ID" value="CAK9865302.1"/>
    <property type="molecule type" value="Genomic_DNA"/>
</dbReference>
<evidence type="ECO:0000256" key="3">
    <source>
        <dbReference type="SAM" id="MobiDB-lite"/>
    </source>
</evidence>
<name>A0ABP1AS09_9BRYO</name>
<gene>
    <name evidence="4" type="ORF">CSSPJE1EN2_LOCUS8297</name>
</gene>
<dbReference type="Proteomes" id="UP001497522">
    <property type="component" value="Chromosome 15"/>
</dbReference>
<proteinExistence type="inferred from homology"/>
<accession>A0ABP1AS09</accession>